<keyword evidence="3 11" id="KW-0444">Lipid biosynthesis</keyword>
<dbReference type="GO" id="GO:0004768">
    <property type="term" value="F:stearoyl-CoA 9-desaturase activity"/>
    <property type="evidence" value="ECO:0007669"/>
    <property type="project" value="TreeGrafter"/>
</dbReference>
<gene>
    <name evidence="13" type="ORF">EAG_01193</name>
</gene>
<dbReference type="KEGG" id="cfo:105256919"/>
<dbReference type="OrthoDB" id="10260134at2759"/>
<protein>
    <submittedName>
        <fullName evidence="13">Acyl-CoA Delta(11) desaturase</fullName>
    </submittedName>
</protein>
<dbReference type="GO" id="GO:0005789">
    <property type="term" value="C:endoplasmic reticulum membrane"/>
    <property type="evidence" value="ECO:0007669"/>
    <property type="project" value="TreeGrafter"/>
</dbReference>
<feature type="transmembrane region" description="Helical" evidence="12">
    <location>
        <begin position="195"/>
        <end position="219"/>
    </location>
</feature>
<organism evidence="14">
    <name type="scientific">Camponotus floridanus</name>
    <name type="common">Florida carpenter ant</name>
    <dbReference type="NCBI Taxonomy" id="104421"/>
    <lineage>
        <taxon>Eukaryota</taxon>
        <taxon>Metazoa</taxon>
        <taxon>Ecdysozoa</taxon>
        <taxon>Arthropoda</taxon>
        <taxon>Hexapoda</taxon>
        <taxon>Insecta</taxon>
        <taxon>Pterygota</taxon>
        <taxon>Neoptera</taxon>
        <taxon>Endopterygota</taxon>
        <taxon>Hymenoptera</taxon>
        <taxon>Apocrita</taxon>
        <taxon>Aculeata</taxon>
        <taxon>Formicoidea</taxon>
        <taxon>Formicidae</taxon>
        <taxon>Formicinae</taxon>
        <taxon>Camponotus</taxon>
    </lineage>
</organism>
<evidence type="ECO:0000256" key="9">
    <source>
        <dbReference type="ARBA" id="ARBA00023136"/>
    </source>
</evidence>
<feature type="transmembrane region" description="Helical" evidence="12">
    <location>
        <begin position="20"/>
        <end position="41"/>
    </location>
</feature>
<evidence type="ECO:0000256" key="1">
    <source>
        <dbReference type="ARBA" id="ARBA00004141"/>
    </source>
</evidence>
<keyword evidence="10 11" id="KW-0275">Fatty acid biosynthesis</keyword>
<dbReference type="GO" id="GO:0005506">
    <property type="term" value="F:iron ion binding"/>
    <property type="evidence" value="ECO:0007669"/>
    <property type="project" value="TreeGrafter"/>
</dbReference>
<accession>E2AX10</accession>
<evidence type="ECO:0000256" key="12">
    <source>
        <dbReference type="SAM" id="Phobius"/>
    </source>
</evidence>
<sequence>MKEKEENSTKKEIEKRSVNWVLVLFYLYLHILGIAGMYFLFTKAKWITVFYLLFLVTMSSIALTAGVHRLYAHSTFAATSQLKLFIMLAHTLAGVGPIQDYVFWHRMHHLYYGTERDPYNHQKGFFYSHFISNILSTPSDIKEYGRDIDMRDVEADGYVWTQRKFYWILFIVFGLLLPINVPMEYWGESLVNSFLIIGATRLMITTNISWLVNSALLVWGLERGAKYPVDDNSVFFLSKSYWLNYHYQLPWDWKNDEFGTYERGFNTFIIKMWRELGLINEMKTTTSNEVRDALCKVAMSEMTLEEAKDELKRNAEAAAYKEKLMFHH</sequence>
<keyword evidence="4 11" id="KW-0812">Transmembrane</keyword>
<dbReference type="FunCoup" id="E2AX10">
    <property type="interactions" value="48"/>
</dbReference>
<keyword evidence="8" id="KW-0443">Lipid metabolism</keyword>
<dbReference type="OMA" id="WAHRTFT"/>
<proteinExistence type="inferred from homology"/>
<dbReference type="EMBL" id="GL443495">
    <property type="protein sequence ID" value="EFN62030.1"/>
    <property type="molecule type" value="Genomic_DNA"/>
</dbReference>
<keyword evidence="14" id="KW-1185">Reference proteome</keyword>
<keyword evidence="9 12" id="KW-0472">Membrane</keyword>
<feature type="transmembrane region" description="Helical" evidence="12">
    <location>
        <begin position="165"/>
        <end position="183"/>
    </location>
</feature>
<comment type="domain">
    <text evidence="11">The histidine box domains are involved in binding the catalytic metal ions.</text>
</comment>
<evidence type="ECO:0000256" key="10">
    <source>
        <dbReference type="ARBA" id="ARBA00023160"/>
    </source>
</evidence>
<feature type="transmembrane region" description="Helical" evidence="12">
    <location>
        <begin position="47"/>
        <end position="72"/>
    </location>
</feature>
<evidence type="ECO:0000256" key="7">
    <source>
        <dbReference type="ARBA" id="ARBA00023002"/>
    </source>
</evidence>
<dbReference type="PANTHER" id="PTHR11351:SF26">
    <property type="entry name" value="FATTY ACID DESATURASE DOMAIN-CONTAINING PROTEIN"/>
    <property type="match status" value="1"/>
</dbReference>
<evidence type="ECO:0000256" key="5">
    <source>
        <dbReference type="ARBA" id="ARBA00022832"/>
    </source>
</evidence>
<comment type="cofactor">
    <cofactor evidence="11">
        <name>Fe(2+)</name>
        <dbReference type="ChEBI" id="CHEBI:29033"/>
    </cofactor>
</comment>
<dbReference type="InterPro" id="IPR015876">
    <property type="entry name" value="Acyl-CoA_DS"/>
</dbReference>
<evidence type="ECO:0000256" key="6">
    <source>
        <dbReference type="ARBA" id="ARBA00022989"/>
    </source>
</evidence>
<name>E2AX10_CAMFO</name>
<evidence type="ECO:0000256" key="2">
    <source>
        <dbReference type="ARBA" id="ARBA00009295"/>
    </source>
</evidence>
<reference evidence="13 14" key="1">
    <citation type="journal article" date="2010" name="Science">
        <title>Genomic comparison of the ants Camponotus floridanus and Harpegnathos saltator.</title>
        <authorList>
            <person name="Bonasio R."/>
            <person name="Zhang G."/>
            <person name="Ye C."/>
            <person name="Mutti N.S."/>
            <person name="Fang X."/>
            <person name="Qin N."/>
            <person name="Donahue G."/>
            <person name="Yang P."/>
            <person name="Li Q."/>
            <person name="Li C."/>
            <person name="Zhang P."/>
            <person name="Huang Z."/>
            <person name="Berger S.L."/>
            <person name="Reinberg D."/>
            <person name="Wang J."/>
            <person name="Liebig J."/>
        </authorList>
    </citation>
    <scope>NUCLEOTIDE SEQUENCE [LARGE SCALE GENOMIC DNA]</scope>
    <source>
        <strain evidence="14">C129</strain>
    </source>
</reference>
<evidence type="ECO:0000313" key="14">
    <source>
        <dbReference type="Proteomes" id="UP000000311"/>
    </source>
</evidence>
<keyword evidence="7 11" id="KW-0560">Oxidoreductase</keyword>
<keyword evidence="5" id="KW-0276">Fatty acid metabolism</keyword>
<evidence type="ECO:0000256" key="11">
    <source>
        <dbReference type="RuleBase" id="RU000581"/>
    </source>
</evidence>
<evidence type="ECO:0000313" key="13">
    <source>
        <dbReference type="EMBL" id="EFN62030.1"/>
    </source>
</evidence>
<dbReference type="InParanoid" id="E2AX10"/>
<evidence type="ECO:0000256" key="3">
    <source>
        <dbReference type="ARBA" id="ARBA00022516"/>
    </source>
</evidence>
<evidence type="ECO:0000256" key="4">
    <source>
        <dbReference type="ARBA" id="ARBA00022692"/>
    </source>
</evidence>
<evidence type="ECO:0000256" key="8">
    <source>
        <dbReference type="ARBA" id="ARBA00023098"/>
    </source>
</evidence>
<comment type="subcellular location">
    <subcellularLocation>
        <location evidence="1">Membrane</location>
        <topology evidence="1">Multi-pass membrane protein</topology>
    </subcellularLocation>
</comment>
<dbReference type="GO" id="GO:0006636">
    <property type="term" value="P:unsaturated fatty acid biosynthetic process"/>
    <property type="evidence" value="ECO:0007669"/>
    <property type="project" value="TreeGrafter"/>
</dbReference>
<dbReference type="AlphaFoldDB" id="E2AX10"/>
<keyword evidence="6 12" id="KW-1133">Transmembrane helix</keyword>
<comment type="similarity">
    <text evidence="2 11">Belongs to the fatty acid desaturase type 1 family.</text>
</comment>
<dbReference type="PANTHER" id="PTHR11351">
    <property type="entry name" value="ACYL-COA DESATURASE"/>
    <property type="match status" value="1"/>
</dbReference>
<dbReference type="PRINTS" id="PR00075">
    <property type="entry name" value="FACDDSATRASE"/>
</dbReference>
<dbReference type="Proteomes" id="UP000000311">
    <property type="component" value="Unassembled WGS sequence"/>
</dbReference>